<organism evidence="1 2">
    <name type="scientific">Kingdonia uniflora</name>
    <dbReference type="NCBI Taxonomy" id="39325"/>
    <lineage>
        <taxon>Eukaryota</taxon>
        <taxon>Viridiplantae</taxon>
        <taxon>Streptophyta</taxon>
        <taxon>Embryophyta</taxon>
        <taxon>Tracheophyta</taxon>
        <taxon>Spermatophyta</taxon>
        <taxon>Magnoliopsida</taxon>
        <taxon>Ranunculales</taxon>
        <taxon>Circaeasteraceae</taxon>
        <taxon>Kingdonia</taxon>
    </lineage>
</organism>
<evidence type="ECO:0000313" key="1">
    <source>
        <dbReference type="EMBL" id="KAF6171941.1"/>
    </source>
</evidence>
<protein>
    <submittedName>
        <fullName evidence="1">Uncharacterized protein</fullName>
    </submittedName>
</protein>
<reference evidence="1 2" key="1">
    <citation type="journal article" date="2020" name="IScience">
        <title>Genome Sequencing of the Endangered Kingdonia uniflora (Circaeasteraceae, Ranunculales) Reveals Potential Mechanisms of Evolutionary Specialization.</title>
        <authorList>
            <person name="Sun Y."/>
            <person name="Deng T."/>
            <person name="Zhang A."/>
            <person name="Moore M.J."/>
            <person name="Landis J.B."/>
            <person name="Lin N."/>
            <person name="Zhang H."/>
            <person name="Zhang X."/>
            <person name="Huang J."/>
            <person name="Zhang X."/>
            <person name="Sun H."/>
            <person name="Wang H."/>
        </authorList>
    </citation>
    <scope>NUCLEOTIDE SEQUENCE [LARGE SCALE GENOMIC DNA]</scope>
    <source>
        <strain evidence="1">TB1705</strain>
        <tissue evidence="1">Leaf</tissue>
    </source>
</reference>
<dbReference type="PANTHER" id="PTHR47673">
    <property type="entry name" value="ARM REPEAT SUPERFAMILY PROTEIN"/>
    <property type="match status" value="1"/>
</dbReference>
<sequence>MGLHFVFVKDNLIEQSVKLLRVKDPLFKRMGASRIIHFATDDEKRIKVVELGGAHGLVNMLKAVKDDHTCMEALRALVALSYTDIDVGALHLAGASSVISSTPNSSEDAEVMGYKSSLLKRFQDLKFDTTS</sequence>
<dbReference type="AlphaFoldDB" id="A0A7J7NXK6"/>
<dbReference type="SUPFAM" id="SSF48371">
    <property type="entry name" value="ARM repeat"/>
    <property type="match status" value="1"/>
</dbReference>
<keyword evidence="2" id="KW-1185">Reference proteome</keyword>
<dbReference type="PANTHER" id="PTHR47673:SF1">
    <property type="entry name" value="ARM REPEAT SUPERFAMILY PROTEIN"/>
    <property type="match status" value="1"/>
</dbReference>
<dbReference type="EMBL" id="JACGCM010000452">
    <property type="protein sequence ID" value="KAF6171941.1"/>
    <property type="molecule type" value="Genomic_DNA"/>
</dbReference>
<dbReference type="Proteomes" id="UP000541444">
    <property type="component" value="Unassembled WGS sequence"/>
</dbReference>
<dbReference type="InterPro" id="IPR011989">
    <property type="entry name" value="ARM-like"/>
</dbReference>
<dbReference type="OrthoDB" id="2017266at2759"/>
<comment type="caution">
    <text evidence="1">The sequence shown here is derived from an EMBL/GenBank/DDBJ whole genome shotgun (WGS) entry which is preliminary data.</text>
</comment>
<gene>
    <name evidence="1" type="ORF">GIB67_011838</name>
</gene>
<accession>A0A7J7NXK6</accession>
<evidence type="ECO:0000313" key="2">
    <source>
        <dbReference type="Proteomes" id="UP000541444"/>
    </source>
</evidence>
<dbReference type="Gene3D" id="1.25.10.10">
    <property type="entry name" value="Leucine-rich Repeat Variant"/>
    <property type="match status" value="1"/>
</dbReference>
<name>A0A7J7NXK6_9MAGN</name>
<proteinExistence type="predicted"/>
<dbReference type="InterPro" id="IPR016024">
    <property type="entry name" value="ARM-type_fold"/>
</dbReference>